<dbReference type="Proteomes" id="UP000499080">
    <property type="component" value="Unassembled WGS sequence"/>
</dbReference>
<dbReference type="AlphaFoldDB" id="A0A4Y2UU14"/>
<dbReference type="EMBL" id="BGPR01039608">
    <property type="protein sequence ID" value="GBO15594.1"/>
    <property type="molecule type" value="Genomic_DNA"/>
</dbReference>
<comment type="caution">
    <text evidence="1">The sequence shown here is derived from an EMBL/GenBank/DDBJ whole genome shotgun (WGS) entry which is preliminary data.</text>
</comment>
<reference evidence="1 2" key="1">
    <citation type="journal article" date="2019" name="Sci. Rep.">
        <title>Orb-weaving spider Araneus ventricosus genome elucidates the spidroin gene catalogue.</title>
        <authorList>
            <person name="Kono N."/>
            <person name="Nakamura H."/>
            <person name="Ohtoshi R."/>
            <person name="Moran D.A.P."/>
            <person name="Shinohara A."/>
            <person name="Yoshida Y."/>
            <person name="Fujiwara M."/>
            <person name="Mori M."/>
            <person name="Tomita M."/>
            <person name="Arakawa K."/>
        </authorList>
    </citation>
    <scope>NUCLEOTIDE SEQUENCE [LARGE SCALE GENOMIC DNA]</scope>
</reference>
<proteinExistence type="predicted"/>
<gene>
    <name evidence="1" type="ORF">AVEN_176586_1</name>
</gene>
<dbReference type="OrthoDB" id="6431549at2759"/>
<sequence>MFQQIEINLSQRKYFKILLKERLENNVKVFALKTVTYGTASASFLETRTLQQLAKDENKNLPIASKVLLEDFYMDECLSGASDINQFIAQKKELLLRGGMTLHKF</sequence>
<evidence type="ECO:0000313" key="1">
    <source>
        <dbReference type="EMBL" id="GBO15594.1"/>
    </source>
</evidence>
<organism evidence="1 2">
    <name type="scientific">Araneus ventricosus</name>
    <name type="common">Orbweaver spider</name>
    <name type="synonym">Epeira ventricosa</name>
    <dbReference type="NCBI Taxonomy" id="182803"/>
    <lineage>
        <taxon>Eukaryota</taxon>
        <taxon>Metazoa</taxon>
        <taxon>Ecdysozoa</taxon>
        <taxon>Arthropoda</taxon>
        <taxon>Chelicerata</taxon>
        <taxon>Arachnida</taxon>
        <taxon>Araneae</taxon>
        <taxon>Araneomorphae</taxon>
        <taxon>Entelegynae</taxon>
        <taxon>Araneoidea</taxon>
        <taxon>Araneidae</taxon>
        <taxon>Araneus</taxon>
    </lineage>
</organism>
<evidence type="ECO:0000313" key="2">
    <source>
        <dbReference type="Proteomes" id="UP000499080"/>
    </source>
</evidence>
<name>A0A4Y2UU14_ARAVE</name>
<keyword evidence="2" id="KW-1185">Reference proteome</keyword>
<protein>
    <submittedName>
        <fullName evidence="1">Uncharacterized protein</fullName>
    </submittedName>
</protein>
<accession>A0A4Y2UU14</accession>